<evidence type="ECO:0000259" key="15">
    <source>
        <dbReference type="Pfam" id="PF00593"/>
    </source>
</evidence>
<keyword evidence="3 11" id="KW-0813">Transport</keyword>
<name>A0A7W6K3T0_9HYPH</name>
<keyword evidence="6 14" id="KW-0732">Signal</keyword>
<dbReference type="InterPro" id="IPR010949">
    <property type="entry name" value="TonB_Hb/transfer/lactofer_rcpt"/>
</dbReference>
<evidence type="ECO:0000256" key="8">
    <source>
        <dbReference type="ARBA" id="ARBA00023136"/>
    </source>
</evidence>
<evidence type="ECO:0000256" key="12">
    <source>
        <dbReference type="RuleBase" id="RU003357"/>
    </source>
</evidence>
<evidence type="ECO:0000256" key="14">
    <source>
        <dbReference type="SAM" id="SignalP"/>
    </source>
</evidence>
<evidence type="ECO:0000313" key="17">
    <source>
        <dbReference type="EMBL" id="MBB4104696.1"/>
    </source>
</evidence>
<dbReference type="PROSITE" id="PS52016">
    <property type="entry name" value="TONB_DEPENDENT_REC_3"/>
    <property type="match status" value="1"/>
</dbReference>
<dbReference type="Gene3D" id="2.40.170.20">
    <property type="entry name" value="TonB-dependent receptor, beta-barrel domain"/>
    <property type="match status" value="1"/>
</dbReference>
<dbReference type="InterPro" id="IPR037066">
    <property type="entry name" value="Plug_dom_sf"/>
</dbReference>
<dbReference type="GO" id="GO:0015344">
    <property type="term" value="F:siderophore uptake transmembrane transporter activity"/>
    <property type="evidence" value="ECO:0007669"/>
    <property type="project" value="TreeGrafter"/>
</dbReference>
<dbReference type="PANTHER" id="PTHR30069">
    <property type="entry name" value="TONB-DEPENDENT OUTER MEMBRANE RECEPTOR"/>
    <property type="match status" value="1"/>
</dbReference>
<evidence type="ECO:0000256" key="6">
    <source>
        <dbReference type="ARBA" id="ARBA00022729"/>
    </source>
</evidence>
<dbReference type="GO" id="GO:0044718">
    <property type="term" value="P:siderophore transmembrane transport"/>
    <property type="evidence" value="ECO:0007669"/>
    <property type="project" value="TreeGrafter"/>
</dbReference>
<feature type="chain" id="PRO_5031071209" evidence="14">
    <location>
        <begin position="28"/>
        <end position="766"/>
    </location>
</feature>
<dbReference type="Pfam" id="PF00593">
    <property type="entry name" value="TonB_dep_Rec_b-barrel"/>
    <property type="match status" value="1"/>
</dbReference>
<dbReference type="AlphaFoldDB" id="A0A7W6K3T0"/>
<reference evidence="17 18" key="1">
    <citation type="submission" date="2020-08" db="EMBL/GenBank/DDBJ databases">
        <title>Genomic Encyclopedia of Type Strains, Phase IV (KMG-IV): sequencing the most valuable type-strain genomes for metagenomic binning, comparative biology and taxonomic classification.</title>
        <authorList>
            <person name="Goeker M."/>
        </authorList>
    </citation>
    <scope>NUCLEOTIDE SEQUENCE [LARGE SCALE GENOMIC DNA]</scope>
    <source>
        <strain evidence="17 18">DSM 26385</strain>
    </source>
</reference>
<dbReference type="InterPro" id="IPR039426">
    <property type="entry name" value="TonB-dep_rcpt-like"/>
</dbReference>
<dbReference type="InterPro" id="IPR000531">
    <property type="entry name" value="Beta-barrel_TonB"/>
</dbReference>
<dbReference type="PANTHER" id="PTHR30069:SF29">
    <property type="entry name" value="HEMOGLOBIN AND HEMOGLOBIN-HAPTOGLOBIN-BINDING PROTEIN 1-RELATED"/>
    <property type="match status" value="1"/>
</dbReference>
<dbReference type="InterPro" id="IPR012910">
    <property type="entry name" value="Plug_dom"/>
</dbReference>
<sequence length="766" mass="82058">MKYRNYRLALMGCTAIAALLLGAAAEAQEAGNASAGSTLETIVVKTTTKTARQKLQNAATDTPLASQTSGDTLRKKDIGSIQDLGRTTEPGVDWVKNEGGLFIRGLGGARVTTLIDGIPIPFLSNDARSGAGPTSTTNAQGGGDSFDFSSLSSLDVLRGADSSRVGPGALAGALVLRTLEPEDLIPAGRNWGGIAKTTFDSADRSFGGSVAVAKRIGDTSVLFQGGYKKGHERDNNGDAGGIGAVRTKANPADYDQNNLLFKLKRDLAGGHSIGFTAERFDRDVDTDLKTLQGATSGSSRVYKTGNYWGQDDTRRERISANYAYESESTDSFINSANLTLYLQRLTKNAGSSGERVGTVAGPWLRDNELQERSIGVSGAVRSSTFETGALKHEITLGGDLSFFRSTSFLTGIDACTLGTASPIAQLYSCPALHSNQSDMPDVNGTRLGLYVEDHIAFGNSGFALTPGVRFDWYDYNTKASAGYTSNSGYGSFGLPDGSDGNRFSPKLLATYDLNPGIQLFAQWSMAYRAPTVSELYLNFANPAQGYAVIGNADLKPETANGFEIGANLGDEDFGGKVTLFHNRYRNFIDTETTVSAGFPFGVTQNFNRDKVEISGVEFNAHKKFDSGFNVHAGLAYAYGKDTGSDEYLRSVAPFKSVVGVGYEQASWGTDFSMIASAGMRDDGNASTFDAPGYGIFDLTAWWEPEQIKGLRVQGGVYNVFDKTYYNAIALRNVNMSSVPSDTNSAQFQEYFSEPGRTFKISLTKKF</sequence>
<dbReference type="Gene3D" id="2.170.130.10">
    <property type="entry name" value="TonB-dependent receptor, plug domain"/>
    <property type="match status" value="1"/>
</dbReference>
<evidence type="ECO:0000313" key="18">
    <source>
        <dbReference type="Proteomes" id="UP000584824"/>
    </source>
</evidence>
<keyword evidence="18" id="KW-1185">Reference proteome</keyword>
<evidence type="ECO:0000256" key="2">
    <source>
        <dbReference type="ARBA" id="ARBA00009810"/>
    </source>
</evidence>
<gene>
    <name evidence="17" type="ORF">GGQ66_003275</name>
</gene>
<keyword evidence="7 12" id="KW-0798">TonB box</keyword>
<evidence type="ECO:0000256" key="4">
    <source>
        <dbReference type="ARBA" id="ARBA00022452"/>
    </source>
</evidence>
<evidence type="ECO:0000256" key="11">
    <source>
        <dbReference type="PROSITE-ProRule" id="PRU01360"/>
    </source>
</evidence>
<dbReference type="NCBIfam" id="TIGR01785">
    <property type="entry name" value="TonB-hemin"/>
    <property type="match status" value="1"/>
</dbReference>
<dbReference type="InterPro" id="IPR036942">
    <property type="entry name" value="Beta-barrel_TonB_sf"/>
</dbReference>
<keyword evidence="8 11" id="KW-0472">Membrane</keyword>
<dbReference type="Pfam" id="PF07715">
    <property type="entry name" value="Plug"/>
    <property type="match status" value="1"/>
</dbReference>
<keyword evidence="10 11" id="KW-0998">Cell outer membrane</keyword>
<comment type="caution">
    <text evidence="17">The sequence shown here is derived from an EMBL/GenBank/DDBJ whole genome shotgun (WGS) entry which is preliminary data.</text>
</comment>
<evidence type="ECO:0000256" key="5">
    <source>
        <dbReference type="ARBA" id="ARBA00022692"/>
    </source>
</evidence>
<evidence type="ECO:0000259" key="16">
    <source>
        <dbReference type="Pfam" id="PF07715"/>
    </source>
</evidence>
<evidence type="ECO:0000256" key="13">
    <source>
        <dbReference type="SAM" id="MobiDB-lite"/>
    </source>
</evidence>
<proteinExistence type="inferred from homology"/>
<evidence type="ECO:0000256" key="7">
    <source>
        <dbReference type="ARBA" id="ARBA00023077"/>
    </source>
</evidence>
<dbReference type="GO" id="GO:0009279">
    <property type="term" value="C:cell outer membrane"/>
    <property type="evidence" value="ECO:0007669"/>
    <property type="project" value="UniProtKB-SubCell"/>
</dbReference>
<organism evidence="17 18">
    <name type="scientific">Allorhizobium borbori</name>
    <dbReference type="NCBI Taxonomy" id="485907"/>
    <lineage>
        <taxon>Bacteria</taxon>
        <taxon>Pseudomonadati</taxon>
        <taxon>Pseudomonadota</taxon>
        <taxon>Alphaproteobacteria</taxon>
        <taxon>Hyphomicrobiales</taxon>
        <taxon>Rhizobiaceae</taxon>
        <taxon>Rhizobium/Agrobacterium group</taxon>
        <taxon>Allorhizobium</taxon>
    </lineage>
</organism>
<feature type="domain" description="TonB-dependent receptor-like beta-barrel" evidence="15">
    <location>
        <begin position="274"/>
        <end position="719"/>
    </location>
</feature>
<dbReference type="NCBIfam" id="TIGR01786">
    <property type="entry name" value="TonB-hemlactrns"/>
    <property type="match status" value="1"/>
</dbReference>
<evidence type="ECO:0000256" key="10">
    <source>
        <dbReference type="ARBA" id="ARBA00023237"/>
    </source>
</evidence>
<dbReference type="CDD" id="cd01347">
    <property type="entry name" value="ligand_gated_channel"/>
    <property type="match status" value="1"/>
</dbReference>
<keyword evidence="4 11" id="KW-1134">Transmembrane beta strand</keyword>
<evidence type="ECO:0000256" key="3">
    <source>
        <dbReference type="ARBA" id="ARBA00022448"/>
    </source>
</evidence>
<feature type="region of interest" description="Disordered" evidence="13">
    <location>
        <begin position="125"/>
        <end position="144"/>
    </location>
</feature>
<dbReference type="GO" id="GO:0015232">
    <property type="term" value="F:heme transmembrane transporter activity"/>
    <property type="evidence" value="ECO:0007669"/>
    <property type="project" value="InterPro"/>
</dbReference>
<comment type="subcellular location">
    <subcellularLocation>
        <location evidence="1 11">Cell outer membrane</location>
        <topology evidence="1 11">Multi-pass membrane protein</topology>
    </subcellularLocation>
</comment>
<feature type="signal peptide" evidence="14">
    <location>
        <begin position="1"/>
        <end position="27"/>
    </location>
</feature>
<evidence type="ECO:0000256" key="1">
    <source>
        <dbReference type="ARBA" id="ARBA00004571"/>
    </source>
</evidence>
<keyword evidence="9 17" id="KW-0675">Receptor</keyword>
<protein>
    <submittedName>
        <fullName evidence="17">Hemoglobin/transferrin/lactoferrin receptor protein</fullName>
    </submittedName>
</protein>
<comment type="similarity">
    <text evidence="2 11 12">Belongs to the TonB-dependent receptor family.</text>
</comment>
<dbReference type="EMBL" id="JACIDU010000014">
    <property type="protein sequence ID" value="MBB4104696.1"/>
    <property type="molecule type" value="Genomic_DNA"/>
</dbReference>
<dbReference type="InterPro" id="IPR011276">
    <property type="entry name" value="TonB_haem/Hb_rcpt"/>
</dbReference>
<dbReference type="SUPFAM" id="SSF56935">
    <property type="entry name" value="Porins"/>
    <property type="match status" value="1"/>
</dbReference>
<accession>A0A7W6K3T0</accession>
<keyword evidence="5 11" id="KW-0812">Transmembrane</keyword>
<feature type="domain" description="TonB-dependent receptor plug" evidence="16">
    <location>
        <begin position="61"/>
        <end position="173"/>
    </location>
</feature>
<dbReference type="RefSeq" id="WP_183793779.1">
    <property type="nucleotide sequence ID" value="NZ_JACIDU010000014.1"/>
</dbReference>
<evidence type="ECO:0000256" key="9">
    <source>
        <dbReference type="ARBA" id="ARBA00023170"/>
    </source>
</evidence>
<dbReference type="Proteomes" id="UP000584824">
    <property type="component" value="Unassembled WGS sequence"/>
</dbReference>